<dbReference type="SUPFAM" id="SSF140860">
    <property type="entry name" value="Pseudo ankyrin repeat-like"/>
    <property type="match status" value="1"/>
</dbReference>
<evidence type="ECO:0000313" key="2">
    <source>
        <dbReference type="EMBL" id="ORZ41268.1"/>
    </source>
</evidence>
<feature type="region of interest" description="Disordered" evidence="1">
    <location>
        <begin position="1105"/>
        <end position="1128"/>
    </location>
</feature>
<feature type="compositionally biased region" description="Low complexity" evidence="1">
    <location>
        <begin position="152"/>
        <end position="175"/>
    </location>
</feature>
<feature type="region of interest" description="Disordered" evidence="1">
    <location>
        <begin position="1238"/>
        <end position="1277"/>
    </location>
</feature>
<dbReference type="AlphaFoldDB" id="A0A1Y2I312"/>
<dbReference type="OrthoDB" id="6580118at2759"/>
<dbReference type="Proteomes" id="UP000193411">
    <property type="component" value="Unassembled WGS sequence"/>
</dbReference>
<feature type="compositionally biased region" description="Low complexity" evidence="1">
    <location>
        <begin position="91"/>
        <end position="111"/>
    </location>
</feature>
<organism evidence="2 3">
    <name type="scientific">Catenaria anguillulae PL171</name>
    <dbReference type="NCBI Taxonomy" id="765915"/>
    <lineage>
        <taxon>Eukaryota</taxon>
        <taxon>Fungi</taxon>
        <taxon>Fungi incertae sedis</taxon>
        <taxon>Blastocladiomycota</taxon>
        <taxon>Blastocladiomycetes</taxon>
        <taxon>Blastocladiales</taxon>
        <taxon>Catenariaceae</taxon>
        <taxon>Catenaria</taxon>
    </lineage>
</organism>
<dbReference type="InterPro" id="IPR052050">
    <property type="entry name" value="SecEffector_AnkRepeat"/>
</dbReference>
<gene>
    <name evidence="2" type="ORF">BCR44DRAFT_38144</name>
</gene>
<dbReference type="PANTHER" id="PTHR46586">
    <property type="entry name" value="ANKYRIN REPEAT-CONTAINING PROTEIN"/>
    <property type="match status" value="1"/>
</dbReference>
<comment type="caution">
    <text evidence="2">The sequence shown here is derived from an EMBL/GenBank/DDBJ whole genome shotgun (WGS) entry which is preliminary data.</text>
</comment>
<name>A0A1Y2I312_9FUNG</name>
<dbReference type="InterPro" id="IPR036770">
    <property type="entry name" value="Ankyrin_rpt-contain_sf"/>
</dbReference>
<feature type="region of interest" description="Disordered" evidence="1">
    <location>
        <begin position="1194"/>
        <end position="1215"/>
    </location>
</feature>
<feature type="region of interest" description="Disordered" evidence="1">
    <location>
        <begin position="62"/>
        <end position="188"/>
    </location>
</feature>
<proteinExistence type="predicted"/>
<dbReference type="STRING" id="765915.A0A1Y2I312"/>
<dbReference type="SUPFAM" id="SSF48403">
    <property type="entry name" value="Ankyrin repeat"/>
    <property type="match status" value="1"/>
</dbReference>
<feature type="compositionally biased region" description="Basic and acidic residues" evidence="1">
    <location>
        <begin position="1152"/>
        <end position="1166"/>
    </location>
</feature>
<feature type="compositionally biased region" description="Acidic residues" evidence="1">
    <location>
        <begin position="1251"/>
        <end position="1266"/>
    </location>
</feature>
<feature type="compositionally biased region" description="Low complexity" evidence="1">
    <location>
        <begin position="73"/>
        <end position="84"/>
    </location>
</feature>
<feature type="compositionally biased region" description="Basic and acidic residues" evidence="1">
    <location>
        <begin position="115"/>
        <end position="129"/>
    </location>
</feature>
<feature type="compositionally biased region" description="Acidic residues" evidence="1">
    <location>
        <begin position="1194"/>
        <end position="1205"/>
    </location>
</feature>
<keyword evidence="3" id="KW-1185">Reference proteome</keyword>
<sequence>MTHTSKNKTKRKKPANSTNVAHPDISAWISAVVDASSTVPVAAPSSSAAKLGLKKDYTKLPMPPKLSRLDSKATASAAARPNPALGENDNGVVQGNGAAPAVAAKPPVDRVSQAIKKEEKPPPCKEFRGKTRPNRQAMLNARARTAESTGNAPGAPAPSKSAASHADADVSPSADGGHHVTTPKVTAADVSKSVGMDVDKVEADEKCVGTMDLIQAASDMIKCGDEPEIEKKNSDRKWMSDWKYRKMKIKEKVAERAARPHRGYTYIGGLRPIPSHIVPPLNNYVVDEILRVLIRLNPRGKTKVTKKPQTTARVAIAFKTAYPTPHRIEYVLARMEPTYMLRRAIKAHMTPDPRDYKEQEREKKRKLNMLPLLQVIKKHSNPNLLDTTKHHPLNMAAMMGKVDILEWWFRSYPNRRSTYKGTKAADVASEKGYLHVLEWWRRSGLRVRASNKAVDLASKNGHLDVLHWWYKHYKTRFTSSSLAVDLASRMGHMHVLNFWFHQTKGFYYLRYSAKATTWAALQNRIHVLEWWRKIGAAGVTLRPFKYSVRAMDVASVHNNVGVLEWFRHCGLPIRFSPKIVLSSKAAPWWINSGLILPEFAVNVGEMTAESKITIILAICTVDPRTLPAEELNRTEPREHPARLVFRYKRDASTRVFVEVTVPEGHPRQYVELKHPKFEKREKARRSGMYSSDVYTPYQMYQQMVKQDLVTQAEDELVEEYKYAVDILKARGTRIVTGPAAATAPATAAPIVPTTTANGDAMDVDSPAKDDAEAFDPDLKAGHVYAMNWAGASKEPLPMLPTIVRGVRRPKEVANIRRTFAMGFVTTTDGIDTEVEVDISLPYIRCTKLYRTNPVLKAALFEEICRQIAMKNRDLFVTLTSDFEFQLPVLDWTDWLVAYLIGPGKDAKSKGTGSASDSIYDDPTAPITHSGTGPLAALLLGGRQEEDGDDNGGVAEQEHIPYEEEDDLIDEDDDDMESNHGSPCYGHGHAASEAWPGYPSLYPPNAPRVGLFLSQHSHAAVSSNVSPSPTIAELMSYPTASASTVTVLSQHYHHHPAASNPAVPYASDPSFSLVVQNQDQDQEPPKDELAMLLLHLGHQVTPVAPQAPEQADDETQQQPSSAQDEPNDEYLSQQPQLDHYQTQPDQYYRPQHHQPDLYHPTSHDPDKQFPYYQRQELNGYGYPQERHDAAWSDDQDVDMDEDDDANEPGLLDPTNDAYSHANIGGDAYTNFHNMYYGYSTAGGDGDSRNWEEESDDEDMSDEEDESGWIDNEHLQEGY</sequence>
<feature type="region of interest" description="Disordered" evidence="1">
    <location>
        <begin position="905"/>
        <end position="925"/>
    </location>
</feature>
<feature type="compositionally biased region" description="Basic residues" evidence="1">
    <location>
        <begin position="1"/>
        <end position="14"/>
    </location>
</feature>
<dbReference type="PANTHER" id="PTHR46586:SF3">
    <property type="entry name" value="ANKYRIN REPEAT-CONTAINING PROTEIN"/>
    <property type="match status" value="1"/>
</dbReference>
<reference evidence="2 3" key="1">
    <citation type="submission" date="2016-07" db="EMBL/GenBank/DDBJ databases">
        <title>Pervasive Adenine N6-methylation of Active Genes in Fungi.</title>
        <authorList>
            <consortium name="DOE Joint Genome Institute"/>
            <person name="Mondo S.J."/>
            <person name="Dannebaum R.O."/>
            <person name="Kuo R.C."/>
            <person name="Labutti K."/>
            <person name="Haridas S."/>
            <person name="Kuo A."/>
            <person name="Salamov A."/>
            <person name="Ahrendt S.R."/>
            <person name="Lipzen A."/>
            <person name="Sullivan W."/>
            <person name="Andreopoulos W.B."/>
            <person name="Clum A."/>
            <person name="Lindquist E."/>
            <person name="Daum C."/>
            <person name="Ramamoorthy G.K."/>
            <person name="Gryganskyi A."/>
            <person name="Culley D."/>
            <person name="Magnuson J.K."/>
            <person name="James T.Y."/>
            <person name="O'Malley M.A."/>
            <person name="Stajich J.E."/>
            <person name="Spatafora J.W."/>
            <person name="Visel A."/>
            <person name="Grigoriev I.V."/>
        </authorList>
    </citation>
    <scope>NUCLEOTIDE SEQUENCE [LARGE SCALE GENOMIC DNA]</scope>
    <source>
        <strain evidence="2 3">PL171</strain>
    </source>
</reference>
<feature type="region of interest" description="Disordered" evidence="1">
    <location>
        <begin position="1"/>
        <end position="22"/>
    </location>
</feature>
<feature type="region of interest" description="Disordered" evidence="1">
    <location>
        <begin position="1145"/>
        <end position="1168"/>
    </location>
</feature>
<evidence type="ECO:0000313" key="3">
    <source>
        <dbReference type="Proteomes" id="UP000193411"/>
    </source>
</evidence>
<dbReference type="Gene3D" id="1.25.40.20">
    <property type="entry name" value="Ankyrin repeat-containing domain"/>
    <property type="match status" value="1"/>
</dbReference>
<protein>
    <submittedName>
        <fullName evidence="2">Uncharacterized protein</fullName>
    </submittedName>
</protein>
<dbReference type="EMBL" id="MCFL01000001">
    <property type="protein sequence ID" value="ORZ41268.1"/>
    <property type="molecule type" value="Genomic_DNA"/>
</dbReference>
<feature type="region of interest" description="Disordered" evidence="1">
    <location>
        <begin position="942"/>
        <end position="964"/>
    </location>
</feature>
<evidence type="ECO:0000256" key="1">
    <source>
        <dbReference type="SAM" id="MobiDB-lite"/>
    </source>
</evidence>
<feature type="compositionally biased region" description="Polar residues" evidence="1">
    <location>
        <begin position="1115"/>
        <end position="1128"/>
    </location>
</feature>
<accession>A0A1Y2I312</accession>